<dbReference type="PANTHER" id="PTHR33121:SF79">
    <property type="entry name" value="CYCLIC DI-GMP PHOSPHODIESTERASE PDED-RELATED"/>
    <property type="match status" value="1"/>
</dbReference>
<dbReference type="InterPro" id="IPR001633">
    <property type="entry name" value="EAL_dom"/>
</dbReference>
<name>A0AAC8VWY0_9PROT</name>
<reference evidence="4" key="1">
    <citation type="submission" date="2015-08" db="EMBL/GenBank/DDBJ databases">
        <title>Complete Genome Sequence of Azospirillum thiophilum BV-S.</title>
        <authorList>
            <person name="Fomenkov A."/>
            <person name="Vincze T."/>
            <person name="Grabovich M."/>
            <person name="Dubinina G."/>
            <person name="Orlova M."/>
            <person name="Belousova E."/>
            <person name="Roberts R.J."/>
        </authorList>
    </citation>
    <scope>NUCLEOTIDE SEQUENCE [LARGE SCALE GENOMIC DNA]</scope>
    <source>
        <strain evidence="4">BV-S</strain>
    </source>
</reference>
<evidence type="ECO:0000256" key="1">
    <source>
        <dbReference type="SAM" id="MobiDB-lite"/>
    </source>
</evidence>
<dbReference type="InterPro" id="IPR050706">
    <property type="entry name" value="Cyclic-di-GMP_PDE-like"/>
</dbReference>
<dbReference type="RefSeq" id="WP_045580644.1">
    <property type="nucleotide sequence ID" value="NZ_CP012401.1"/>
</dbReference>
<feature type="compositionally biased region" description="Low complexity" evidence="1">
    <location>
        <begin position="279"/>
        <end position="295"/>
    </location>
</feature>
<dbReference type="PANTHER" id="PTHR33121">
    <property type="entry name" value="CYCLIC DI-GMP PHOSPHODIESTERASE PDEF"/>
    <property type="match status" value="1"/>
</dbReference>
<protein>
    <recommendedName>
        <fullName evidence="2">EAL domain-containing protein</fullName>
    </recommendedName>
</protein>
<proteinExistence type="predicted"/>
<feature type="region of interest" description="Disordered" evidence="1">
    <location>
        <begin position="275"/>
        <end position="295"/>
    </location>
</feature>
<dbReference type="CDD" id="cd01948">
    <property type="entry name" value="EAL"/>
    <property type="match status" value="1"/>
</dbReference>
<feature type="region of interest" description="Disordered" evidence="1">
    <location>
        <begin position="1"/>
        <end position="21"/>
    </location>
</feature>
<dbReference type="PROSITE" id="PS50883">
    <property type="entry name" value="EAL"/>
    <property type="match status" value="1"/>
</dbReference>
<feature type="domain" description="EAL" evidence="2">
    <location>
        <begin position="18"/>
        <end position="272"/>
    </location>
</feature>
<dbReference type="Gene3D" id="3.20.20.450">
    <property type="entry name" value="EAL domain"/>
    <property type="match status" value="1"/>
</dbReference>
<dbReference type="AlphaFoldDB" id="A0AAC8VWY0"/>
<dbReference type="EMBL" id="CP012401">
    <property type="protein sequence ID" value="ALG70999.1"/>
    <property type="molecule type" value="Genomic_DNA"/>
</dbReference>
<evidence type="ECO:0000313" key="4">
    <source>
        <dbReference type="Proteomes" id="UP000069935"/>
    </source>
</evidence>
<keyword evidence="4" id="KW-1185">Reference proteome</keyword>
<dbReference type="InterPro" id="IPR035919">
    <property type="entry name" value="EAL_sf"/>
</dbReference>
<sequence>MANTHATANGSKTPEASGSGFAERVRDAIERRELSLVYQPQADVFTNRLTGFEALSRWRLSDGTMLPPDVFVPMAEQGEAIHLLGEWTLRTACAAAADWLRAGITDAPVSVNLSARQLDDPGLVRKVLGVLADTGLPAANLKLELTETALFSQAAEAREALLHLRGAGIRLVLDDFGTGWSSLATLRRVPVEALKIDKQFVQAMVEDRDAAAIVQAVVALAHALGLGVVAEGVETPEQRTYLQAYRCDALQGYWLSRPLTTDGIADFLAGRPPLIADQGSPGPSAGPSAGPPTSG</sequence>
<dbReference type="GO" id="GO:0071111">
    <property type="term" value="F:cyclic-guanylate-specific phosphodiesterase activity"/>
    <property type="evidence" value="ECO:0007669"/>
    <property type="project" value="InterPro"/>
</dbReference>
<dbReference type="KEGG" id="ati:AL072_08830"/>
<evidence type="ECO:0000259" key="2">
    <source>
        <dbReference type="PROSITE" id="PS50883"/>
    </source>
</evidence>
<dbReference type="SUPFAM" id="SSF141868">
    <property type="entry name" value="EAL domain-like"/>
    <property type="match status" value="1"/>
</dbReference>
<feature type="compositionally biased region" description="Polar residues" evidence="1">
    <location>
        <begin position="1"/>
        <end position="16"/>
    </location>
</feature>
<dbReference type="Pfam" id="PF00563">
    <property type="entry name" value="EAL"/>
    <property type="match status" value="1"/>
</dbReference>
<organism evidence="3 4">
    <name type="scientific">Azospirillum thiophilum</name>
    <dbReference type="NCBI Taxonomy" id="528244"/>
    <lineage>
        <taxon>Bacteria</taxon>
        <taxon>Pseudomonadati</taxon>
        <taxon>Pseudomonadota</taxon>
        <taxon>Alphaproteobacteria</taxon>
        <taxon>Rhodospirillales</taxon>
        <taxon>Azospirillaceae</taxon>
        <taxon>Azospirillum</taxon>
    </lineage>
</organism>
<dbReference type="Proteomes" id="UP000069935">
    <property type="component" value="Chromosome 1"/>
</dbReference>
<dbReference type="SMART" id="SM00052">
    <property type="entry name" value="EAL"/>
    <property type="match status" value="1"/>
</dbReference>
<accession>A0AAC8VWY0</accession>
<evidence type="ECO:0000313" key="3">
    <source>
        <dbReference type="EMBL" id="ALG70999.1"/>
    </source>
</evidence>
<reference evidence="3 4" key="2">
    <citation type="journal article" date="2016" name="Genome Announc.">
        <title>Complete Genome Sequence of a Strain of Azospirillum thiophilum Isolated from a Sulfide Spring.</title>
        <authorList>
            <person name="Fomenkov A."/>
            <person name="Vincze T."/>
            <person name="Grabovich M."/>
            <person name="Anton B.P."/>
            <person name="Dubinina G."/>
            <person name="Orlova M."/>
            <person name="Belousova E."/>
            <person name="Roberts R.J."/>
        </authorList>
    </citation>
    <scope>NUCLEOTIDE SEQUENCE [LARGE SCALE GENOMIC DNA]</scope>
    <source>
        <strain evidence="3 4">BV-S</strain>
    </source>
</reference>
<gene>
    <name evidence="3" type="ORF">AL072_08830</name>
</gene>